<dbReference type="Proteomes" id="UP000813463">
    <property type="component" value="Chromosome 3"/>
</dbReference>
<feature type="region of interest" description="Disordered" evidence="1">
    <location>
        <begin position="208"/>
        <end position="250"/>
    </location>
</feature>
<evidence type="ECO:0000313" key="5">
    <source>
        <dbReference type="RefSeq" id="XP_056694158.1"/>
    </source>
</evidence>
<evidence type="ECO:0000259" key="2">
    <source>
        <dbReference type="SMART" id="SM00743"/>
    </source>
</evidence>
<reference evidence="4 5" key="2">
    <citation type="submission" date="2025-05" db="UniProtKB">
        <authorList>
            <consortium name="RefSeq"/>
        </authorList>
    </citation>
    <scope>IDENTIFICATION</scope>
    <source>
        <tissue evidence="4 5">Leaf</tissue>
    </source>
</reference>
<evidence type="ECO:0000313" key="4">
    <source>
        <dbReference type="RefSeq" id="XP_056694157.1"/>
    </source>
</evidence>
<dbReference type="PANTHER" id="PTHR36805:SF7">
    <property type="entry name" value="AGENET DOMAIN-CONTAINING PROTEIN"/>
    <property type="match status" value="1"/>
</dbReference>
<protein>
    <recommendedName>
        <fullName evidence="2">Agenet domain-containing protein</fullName>
    </recommendedName>
</protein>
<keyword evidence="3" id="KW-1185">Reference proteome</keyword>
<dbReference type="InterPro" id="IPR014002">
    <property type="entry name" value="Agenet_dom_plant"/>
</dbReference>
<dbReference type="RefSeq" id="XP_056694157.1">
    <property type="nucleotide sequence ID" value="XM_056838179.1"/>
</dbReference>
<dbReference type="RefSeq" id="XP_056694158.1">
    <property type="nucleotide sequence ID" value="XM_056838180.1"/>
</dbReference>
<accession>A0ABM3REX0</accession>
<evidence type="ECO:0000313" key="3">
    <source>
        <dbReference type="Proteomes" id="UP000813463"/>
    </source>
</evidence>
<reference evidence="3" key="1">
    <citation type="journal article" date="2021" name="Nat. Commun.">
        <title>Genomic analyses provide insights into spinach domestication and the genetic basis of agronomic traits.</title>
        <authorList>
            <person name="Cai X."/>
            <person name="Sun X."/>
            <person name="Xu C."/>
            <person name="Sun H."/>
            <person name="Wang X."/>
            <person name="Ge C."/>
            <person name="Zhang Z."/>
            <person name="Wang Q."/>
            <person name="Fei Z."/>
            <person name="Jiao C."/>
            <person name="Wang Q."/>
        </authorList>
    </citation>
    <scope>NUCLEOTIDE SEQUENCE [LARGE SCALE GENOMIC DNA]</scope>
    <source>
        <strain evidence="3">cv. Varoflay</strain>
    </source>
</reference>
<gene>
    <name evidence="4 5" type="primary">LOC110782333</name>
</gene>
<dbReference type="InterPro" id="IPR008395">
    <property type="entry name" value="Agenet-like_dom"/>
</dbReference>
<feature type="compositionally biased region" description="Polar residues" evidence="1">
    <location>
        <begin position="213"/>
        <end position="235"/>
    </location>
</feature>
<dbReference type="PANTHER" id="PTHR36805">
    <property type="entry name" value="AGENET DOMAIN-CONTAINING PROTEIN"/>
    <property type="match status" value="1"/>
</dbReference>
<dbReference type="SMART" id="SM00743">
    <property type="entry name" value="Agenet"/>
    <property type="match status" value="1"/>
</dbReference>
<name>A0ABM3REX0_SPIOL</name>
<dbReference type="GeneID" id="110782333"/>
<organism evidence="3 4">
    <name type="scientific">Spinacia oleracea</name>
    <name type="common">Spinach</name>
    <dbReference type="NCBI Taxonomy" id="3562"/>
    <lineage>
        <taxon>Eukaryota</taxon>
        <taxon>Viridiplantae</taxon>
        <taxon>Streptophyta</taxon>
        <taxon>Embryophyta</taxon>
        <taxon>Tracheophyta</taxon>
        <taxon>Spermatophyta</taxon>
        <taxon>Magnoliopsida</taxon>
        <taxon>eudicotyledons</taxon>
        <taxon>Gunneridae</taxon>
        <taxon>Pentapetalae</taxon>
        <taxon>Caryophyllales</taxon>
        <taxon>Chenopodiaceae</taxon>
        <taxon>Chenopodioideae</taxon>
        <taxon>Anserineae</taxon>
        <taxon>Spinacia</taxon>
    </lineage>
</organism>
<feature type="domain" description="Agenet" evidence="2">
    <location>
        <begin position="108"/>
        <end position="168"/>
    </location>
</feature>
<proteinExistence type="predicted"/>
<sequence>MGKNNSVRFEIGQLAEARTSEPGFRGAWFRCKINKIIRKKGRISAYVVEYYDYVDEDEDTVEVYGLFADSSGHKAKKELRLRPQFPAFYRESEISDVNIVSEVIAVADVRRVGDLVDWFSDSCYWSGTITEIKDDGKVQIALLEPPRGEGTFYIVNCKDLRPSLDWSPEFGWMVPQPLETQNGYVHARLIRPVKQALLSKSLVDGMDEDKQNAKVTPRSSLEFNQSFSSHTSASSLPHLDRPKNSNDSLQQSEDIPMKEVHQKHGVHVELDVGGPAVGKSSCSDGVSSTYVRDVSAEVPLATRGEEMGHEFGSVKKMRLNETINLNSTGCDNIESAILDLEELVNRVKWLKQILKFGISSTPQGPTWEYTEHPAVSTPK</sequence>
<evidence type="ECO:0000256" key="1">
    <source>
        <dbReference type="SAM" id="MobiDB-lite"/>
    </source>
</evidence>
<dbReference type="Pfam" id="PF05641">
    <property type="entry name" value="Agenet"/>
    <property type="match status" value="1"/>
</dbReference>